<proteinExistence type="predicted"/>
<dbReference type="Proteomes" id="UP000606499">
    <property type="component" value="Unassembled WGS sequence"/>
</dbReference>
<gene>
    <name evidence="1" type="ORF">H8S45_03620</name>
</gene>
<dbReference type="SUPFAM" id="SSF52540">
    <property type="entry name" value="P-loop containing nucleoside triphosphate hydrolases"/>
    <property type="match status" value="1"/>
</dbReference>
<sequence length="350" mass="39049">MSLSFASILQFHRERYPAMQPQDFGKLAYQSEFGPEHLVSDRTAVQQALFREWETLAPDVCAPAPDPLGNGLSRFHLDYRLGTASTVPLLADLVLRTAAAHHGSADGLARRLDALSPLPIPGMAGWVAAYRAQGCPPPRHSEAFRAAYRPHYRLLRTSYAGYFPALLSVQRLTQSGRPAIVAVDGRCGSGKTGFARLLQELFPCRVVHMDDFYLPFDQRPPDWAEQPAGNMDLSRFREEVLVPLRAGGSAIYRPYSCQTGQMLAPETLAPAPLTIVEGSYSLHPSLSGFYDLRLFLTCSGEAQARRLQAREGAHYAAFQERWIPFEERYFQRYRVASGSDMMLDTSAFFL</sequence>
<dbReference type="Gene3D" id="3.40.50.300">
    <property type="entry name" value="P-loop containing nucleotide triphosphate hydrolases"/>
    <property type="match status" value="1"/>
</dbReference>
<organism evidence="1 2">
    <name type="scientific">Agathobaculum faecis</name>
    <dbReference type="NCBI Taxonomy" id="2763013"/>
    <lineage>
        <taxon>Bacteria</taxon>
        <taxon>Bacillati</taxon>
        <taxon>Bacillota</taxon>
        <taxon>Clostridia</taxon>
        <taxon>Eubacteriales</taxon>
        <taxon>Butyricicoccaceae</taxon>
        <taxon>Agathobaculum</taxon>
    </lineage>
</organism>
<evidence type="ECO:0000313" key="1">
    <source>
        <dbReference type="EMBL" id="MBC5724557.1"/>
    </source>
</evidence>
<reference evidence="1" key="1">
    <citation type="submission" date="2020-08" db="EMBL/GenBank/DDBJ databases">
        <title>Genome public.</title>
        <authorList>
            <person name="Liu C."/>
            <person name="Sun Q."/>
        </authorList>
    </citation>
    <scope>NUCLEOTIDE SEQUENCE</scope>
    <source>
        <strain evidence="1">NSJ-28</strain>
    </source>
</reference>
<dbReference type="EMBL" id="JACOPL010000003">
    <property type="protein sequence ID" value="MBC5724557.1"/>
    <property type="molecule type" value="Genomic_DNA"/>
</dbReference>
<evidence type="ECO:0000313" key="2">
    <source>
        <dbReference type="Proteomes" id="UP000606499"/>
    </source>
</evidence>
<keyword evidence="2" id="KW-1185">Reference proteome</keyword>
<evidence type="ECO:0008006" key="3">
    <source>
        <dbReference type="Google" id="ProtNLM"/>
    </source>
</evidence>
<dbReference type="RefSeq" id="WP_174887848.1">
    <property type="nucleotide sequence ID" value="NZ_JACOPL010000003.1"/>
</dbReference>
<name>A0A923RV23_9FIRM</name>
<protein>
    <recommendedName>
        <fullName evidence="3">Uridine kinase</fullName>
    </recommendedName>
</protein>
<accession>A0A923RV23</accession>
<dbReference type="InterPro" id="IPR027417">
    <property type="entry name" value="P-loop_NTPase"/>
</dbReference>
<dbReference type="AlphaFoldDB" id="A0A923RV23"/>
<comment type="caution">
    <text evidence="1">The sequence shown here is derived from an EMBL/GenBank/DDBJ whole genome shotgun (WGS) entry which is preliminary data.</text>
</comment>